<dbReference type="Gene3D" id="3.40.350.10">
    <property type="entry name" value="Creatinase/prolidase N-terminal domain"/>
    <property type="match status" value="1"/>
</dbReference>
<dbReference type="PANTHER" id="PTHR46112">
    <property type="entry name" value="AMINOPEPTIDASE"/>
    <property type="match status" value="1"/>
</dbReference>
<dbReference type="AlphaFoldDB" id="A0A1I3SEL7"/>
<feature type="domain" description="Peptidase M24" evidence="1">
    <location>
        <begin position="163"/>
        <end position="360"/>
    </location>
</feature>
<keyword evidence="3" id="KW-0031">Aminopeptidase</keyword>
<sequence>MMASGDIDLAPRPRMDVLKALPSSLGIDAVIAMNPENFTYASGVFVLTMRFVRARQAYVVFPASGEPVVIACGIDGPQITEATWIDDVRTYEEFVQQPVDILISTIRDLGLEKGRIGIDFDYLPALTFQTLTQALPGASFIDTSPQLAAIRSVKTRQEIAVLERNAKLTHQAVLAAMESSVAGDTERVIANRIATQIIEHGADTITWISFPCGDAGKQAHGHPSERPVEPGEIIRFDVGGTYGAWASDFARTYSSGAPTAEQRDVYAKLVDIQAEVIGMMKPGIAAQEIFTFCKKKTLERGLPFLLPHIGHSFGIEIHERPLLRPGEEIILEEGMVLNVEPLTSDSQGIMYHVEDLVEITGSGTRILSLGLAPRELPVIGRPISG</sequence>
<reference evidence="4" key="1">
    <citation type="submission" date="2016-10" db="EMBL/GenBank/DDBJ databases">
        <authorList>
            <person name="Varghese N."/>
            <person name="Submissions S."/>
        </authorList>
    </citation>
    <scope>NUCLEOTIDE SEQUENCE [LARGE SCALE GENOMIC DNA]</scope>
    <source>
        <strain evidence="4">DSM 21857</strain>
    </source>
</reference>
<dbReference type="InterPro" id="IPR029149">
    <property type="entry name" value="Creatin/AminoP/Spt16_N"/>
</dbReference>
<organism evidence="3 4">
    <name type="scientific">Aquamicrobium aerolatum DSM 21857</name>
    <dbReference type="NCBI Taxonomy" id="1121003"/>
    <lineage>
        <taxon>Bacteria</taxon>
        <taxon>Pseudomonadati</taxon>
        <taxon>Pseudomonadota</taxon>
        <taxon>Alphaproteobacteria</taxon>
        <taxon>Hyphomicrobiales</taxon>
        <taxon>Phyllobacteriaceae</taxon>
        <taxon>Aerobium</taxon>
    </lineage>
</organism>
<dbReference type="Proteomes" id="UP000242763">
    <property type="component" value="Unassembled WGS sequence"/>
</dbReference>
<dbReference type="InterPro" id="IPR036005">
    <property type="entry name" value="Creatinase/aminopeptidase-like"/>
</dbReference>
<keyword evidence="3" id="KW-0645">Protease</keyword>
<dbReference type="InterPro" id="IPR000587">
    <property type="entry name" value="Creatinase_N"/>
</dbReference>
<dbReference type="Pfam" id="PF00557">
    <property type="entry name" value="Peptidase_M24"/>
    <property type="match status" value="1"/>
</dbReference>
<dbReference type="InterPro" id="IPR050659">
    <property type="entry name" value="Peptidase_M24B"/>
</dbReference>
<dbReference type="STRING" id="1121003.SAMN03080618_03316"/>
<name>A0A1I3SEL7_9HYPH</name>
<proteinExistence type="predicted"/>
<dbReference type="PANTHER" id="PTHR46112:SF2">
    <property type="entry name" value="XAA-PRO AMINOPEPTIDASE P-RELATED"/>
    <property type="match status" value="1"/>
</dbReference>
<dbReference type="CDD" id="cd01066">
    <property type="entry name" value="APP_MetAP"/>
    <property type="match status" value="1"/>
</dbReference>
<evidence type="ECO:0000259" key="2">
    <source>
        <dbReference type="Pfam" id="PF01321"/>
    </source>
</evidence>
<dbReference type="GO" id="GO:0004177">
    <property type="term" value="F:aminopeptidase activity"/>
    <property type="evidence" value="ECO:0007669"/>
    <property type="project" value="UniProtKB-KW"/>
</dbReference>
<dbReference type="Pfam" id="PF01321">
    <property type="entry name" value="Creatinase_N"/>
    <property type="match status" value="1"/>
</dbReference>
<dbReference type="SUPFAM" id="SSF53092">
    <property type="entry name" value="Creatinase/prolidase N-terminal domain"/>
    <property type="match status" value="1"/>
</dbReference>
<dbReference type="OrthoDB" id="9806388at2"/>
<feature type="domain" description="Creatinase N-terminal" evidence="2">
    <location>
        <begin position="14"/>
        <end position="153"/>
    </location>
</feature>
<dbReference type="InterPro" id="IPR000994">
    <property type="entry name" value="Pept_M24"/>
</dbReference>
<accession>A0A1I3SEL7</accession>
<protein>
    <submittedName>
        <fullName evidence="3">Xaa-Pro aminopeptidase</fullName>
    </submittedName>
</protein>
<evidence type="ECO:0000313" key="4">
    <source>
        <dbReference type="Proteomes" id="UP000242763"/>
    </source>
</evidence>
<dbReference type="EMBL" id="FORF01000029">
    <property type="protein sequence ID" value="SFJ56089.1"/>
    <property type="molecule type" value="Genomic_DNA"/>
</dbReference>
<keyword evidence="4" id="KW-1185">Reference proteome</keyword>
<gene>
    <name evidence="3" type="ORF">SAMN03080618_03316</name>
</gene>
<keyword evidence="3" id="KW-0378">Hydrolase</keyword>
<evidence type="ECO:0000313" key="3">
    <source>
        <dbReference type="EMBL" id="SFJ56089.1"/>
    </source>
</evidence>
<evidence type="ECO:0000259" key="1">
    <source>
        <dbReference type="Pfam" id="PF00557"/>
    </source>
</evidence>
<dbReference type="SUPFAM" id="SSF55920">
    <property type="entry name" value="Creatinase/aminopeptidase"/>
    <property type="match status" value="1"/>
</dbReference>
<dbReference type="Gene3D" id="3.90.230.10">
    <property type="entry name" value="Creatinase/methionine aminopeptidase superfamily"/>
    <property type="match status" value="1"/>
</dbReference>